<dbReference type="EMBL" id="JAYMYR010000006">
    <property type="protein sequence ID" value="KAK7357930.1"/>
    <property type="molecule type" value="Genomic_DNA"/>
</dbReference>
<evidence type="ECO:0000313" key="3">
    <source>
        <dbReference type="EMBL" id="KAK7357930.1"/>
    </source>
</evidence>
<sequence length="192" mass="22015">MQTSLLHQLVVGTPVTHGQLQKSVNRLPGPATQCQYSPTTSKQMRLRTNISETVKRKLSLGASILRVGGVEKVFKKFFSMDEGERLLKVSQCYLSTTSGPLPGFLFISTYKVAFCSERTMKVFTQNGQMLRIRYKVVIPLKKIKSMNQTEDTQKPRQKYIEIVTEDNFEFWLMGVLKYQKTFQYLQEAISQA</sequence>
<gene>
    <name evidence="3" type="ORF">VNO80_17227</name>
</gene>
<dbReference type="InterPro" id="IPR011993">
    <property type="entry name" value="PH-like_dom_sf"/>
</dbReference>
<dbReference type="Pfam" id="PF02893">
    <property type="entry name" value="GRAM"/>
    <property type="match status" value="1"/>
</dbReference>
<name>A0AAN9MN75_PHACN</name>
<feature type="domain" description="GRAM" evidence="2">
    <location>
        <begin position="72"/>
        <end position="150"/>
    </location>
</feature>
<organism evidence="3 4">
    <name type="scientific">Phaseolus coccineus</name>
    <name type="common">Scarlet runner bean</name>
    <name type="synonym">Phaseolus multiflorus</name>
    <dbReference type="NCBI Taxonomy" id="3886"/>
    <lineage>
        <taxon>Eukaryota</taxon>
        <taxon>Viridiplantae</taxon>
        <taxon>Streptophyta</taxon>
        <taxon>Embryophyta</taxon>
        <taxon>Tracheophyta</taxon>
        <taxon>Spermatophyta</taxon>
        <taxon>Magnoliopsida</taxon>
        <taxon>eudicotyledons</taxon>
        <taxon>Gunneridae</taxon>
        <taxon>Pentapetalae</taxon>
        <taxon>rosids</taxon>
        <taxon>fabids</taxon>
        <taxon>Fabales</taxon>
        <taxon>Fabaceae</taxon>
        <taxon>Papilionoideae</taxon>
        <taxon>50 kb inversion clade</taxon>
        <taxon>NPAAA clade</taxon>
        <taxon>indigoferoid/millettioid clade</taxon>
        <taxon>Phaseoleae</taxon>
        <taxon>Phaseolus</taxon>
    </lineage>
</organism>
<reference evidence="3 4" key="1">
    <citation type="submission" date="2024-01" db="EMBL/GenBank/DDBJ databases">
        <title>The genomes of 5 underutilized Papilionoideae crops provide insights into root nodulation and disease resistanc.</title>
        <authorList>
            <person name="Jiang F."/>
        </authorList>
    </citation>
    <scope>NUCLEOTIDE SEQUENCE [LARGE SCALE GENOMIC DNA]</scope>
    <source>
        <strain evidence="3">JINMINGXINNONG_FW02</strain>
        <tissue evidence="3">Leaves</tissue>
    </source>
</reference>
<keyword evidence="4" id="KW-1185">Reference proteome</keyword>
<accession>A0AAN9MN75</accession>
<dbReference type="PANTHER" id="PTHR31969">
    <property type="entry name" value="GEM-LIKE PROTEIN 2"/>
    <property type="match status" value="1"/>
</dbReference>
<dbReference type="Proteomes" id="UP001374584">
    <property type="component" value="Unassembled WGS sequence"/>
</dbReference>
<comment type="caution">
    <text evidence="3">The sequence shown here is derived from an EMBL/GenBank/DDBJ whole genome shotgun (WGS) entry which is preliminary data.</text>
</comment>
<dbReference type="InterPro" id="IPR004182">
    <property type="entry name" value="GRAM"/>
</dbReference>
<evidence type="ECO:0000313" key="4">
    <source>
        <dbReference type="Proteomes" id="UP001374584"/>
    </source>
</evidence>
<proteinExistence type="inferred from homology"/>
<dbReference type="Gene3D" id="2.30.29.30">
    <property type="entry name" value="Pleckstrin-homology domain (PH domain)/Phosphotyrosine-binding domain (PTB)"/>
    <property type="match status" value="1"/>
</dbReference>
<protein>
    <recommendedName>
        <fullName evidence="2">GRAM domain-containing protein</fullName>
    </recommendedName>
</protein>
<evidence type="ECO:0000259" key="2">
    <source>
        <dbReference type="SMART" id="SM00568"/>
    </source>
</evidence>
<dbReference type="SMART" id="SM00568">
    <property type="entry name" value="GRAM"/>
    <property type="match status" value="1"/>
</dbReference>
<dbReference type="AlphaFoldDB" id="A0AAN9MN75"/>
<dbReference type="InterPro" id="IPR037848">
    <property type="entry name" value="GEM-like"/>
</dbReference>
<comment type="similarity">
    <text evidence="1">Belongs to the GEM family.</text>
</comment>
<evidence type="ECO:0000256" key="1">
    <source>
        <dbReference type="ARBA" id="ARBA00009414"/>
    </source>
</evidence>